<dbReference type="GO" id="GO:0000160">
    <property type="term" value="P:phosphorelay signal transduction system"/>
    <property type="evidence" value="ECO:0007669"/>
    <property type="project" value="UniProtKB-KW"/>
</dbReference>
<accession>A0A5C4TDF3</accession>
<evidence type="ECO:0000256" key="7">
    <source>
        <dbReference type="ARBA" id="ARBA00023163"/>
    </source>
</evidence>
<dbReference type="PANTHER" id="PTHR42713:SF3">
    <property type="entry name" value="TRANSCRIPTIONAL REGULATORY PROTEIN HPTR"/>
    <property type="match status" value="1"/>
</dbReference>
<protein>
    <submittedName>
        <fullName evidence="11">Response regulator</fullName>
    </submittedName>
</protein>
<evidence type="ECO:0000256" key="2">
    <source>
        <dbReference type="ARBA" id="ARBA00022490"/>
    </source>
</evidence>
<reference evidence="11 12" key="1">
    <citation type="submission" date="2019-05" db="EMBL/GenBank/DDBJ databases">
        <title>We sequenced the genome of Paenibacillus hemerocallicola KCTC 33185 for further insight into its adaptation and study the phylogeny of Paenibacillus.</title>
        <authorList>
            <person name="Narsing Rao M.P."/>
        </authorList>
    </citation>
    <scope>NUCLEOTIDE SEQUENCE [LARGE SCALE GENOMIC DNA]</scope>
    <source>
        <strain evidence="11 12">KCTC 33185</strain>
    </source>
</reference>
<dbReference type="InterPro" id="IPR011006">
    <property type="entry name" value="CheY-like_superfamily"/>
</dbReference>
<dbReference type="Gene3D" id="3.40.50.2300">
    <property type="match status" value="1"/>
</dbReference>
<dbReference type="Pfam" id="PF12833">
    <property type="entry name" value="HTH_18"/>
    <property type="match status" value="1"/>
</dbReference>
<dbReference type="InterPro" id="IPR018060">
    <property type="entry name" value="HTH_AraC"/>
</dbReference>
<dbReference type="GO" id="GO:0043565">
    <property type="term" value="F:sequence-specific DNA binding"/>
    <property type="evidence" value="ECO:0007669"/>
    <property type="project" value="InterPro"/>
</dbReference>
<dbReference type="Pfam" id="PF00072">
    <property type="entry name" value="Response_reg"/>
    <property type="match status" value="1"/>
</dbReference>
<evidence type="ECO:0000256" key="8">
    <source>
        <dbReference type="PROSITE-ProRule" id="PRU00169"/>
    </source>
</evidence>
<dbReference type="SMART" id="SM00342">
    <property type="entry name" value="HTH_ARAC"/>
    <property type="match status" value="1"/>
</dbReference>
<dbReference type="InterPro" id="IPR009057">
    <property type="entry name" value="Homeodomain-like_sf"/>
</dbReference>
<keyword evidence="2" id="KW-0963">Cytoplasm</keyword>
<keyword evidence="5" id="KW-0805">Transcription regulation</keyword>
<dbReference type="GO" id="GO:0005737">
    <property type="term" value="C:cytoplasm"/>
    <property type="evidence" value="ECO:0007669"/>
    <property type="project" value="UniProtKB-SubCell"/>
</dbReference>
<evidence type="ECO:0000256" key="6">
    <source>
        <dbReference type="ARBA" id="ARBA00023125"/>
    </source>
</evidence>
<name>A0A5C4TDF3_9BACL</name>
<dbReference type="InterPro" id="IPR020449">
    <property type="entry name" value="Tscrpt_reg_AraC-type_HTH"/>
</dbReference>
<evidence type="ECO:0000259" key="9">
    <source>
        <dbReference type="PROSITE" id="PS01124"/>
    </source>
</evidence>
<keyword evidence="3 8" id="KW-0597">Phosphoprotein</keyword>
<feature type="domain" description="Response regulatory" evidence="10">
    <location>
        <begin position="3"/>
        <end position="120"/>
    </location>
</feature>
<dbReference type="SUPFAM" id="SSF52172">
    <property type="entry name" value="CheY-like"/>
    <property type="match status" value="1"/>
</dbReference>
<dbReference type="PROSITE" id="PS01124">
    <property type="entry name" value="HTH_ARAC_FAMILY_2"/>
    <property type="match status" value="1"/>
</dbReference>
<dbReference type="AlphaFoldDB" id="A0A5C4TDF3"/>
<dbReference type="SUPFAM" id="SSF46689">
    <property type="entry name" value="Homeodomain-like"/>
    <property type="match status" value="1"/>
</dbReference>
<sequence length="555" mass="63889">MFQLLIVDDEASVVDSLADTLPWHEIGISTVFKAYSGSEALELLKTNTIDIMMTDIRMPGLNGLELLALVRREWKRIKCILLSGHAEFSYAQQAIQHDAHEYLLKPISDGEVLDKVGNLVGILQRERDESRHYERVEKAFQEHLPKLQGDLLADLLQGVKISPERLGQKLESLKIAIPAEGRFALMLFRLEDRFAELDFYSLSLMEYAVVNMAEELFEDDFRLWSCKDLHGYLVFLVTIAGEGDTQQDRQEHPDRAAEPVESRLQSMASQLQLSVDRFLKGSVSVLISRWGSFPLDIKRLYEDILLSMRKQVGNQSGLLIYASDELEQLPVHALQRLYEPPMLVHLLESGDWEKTHDKLTGIWSELGAKWADSQEHLLEAFFSIYASFSSFAHKNGRQLTDMIGPHLSDVTGLTPSRSLEALQQWMFQSLELLQQCMENETRNDRENTVRRIKLFVQKHLVEDVSLQAIADYMYMHPVHVSRIFKLETGENLSDFVLRLKMEQAAFLLADPSLKNYEVALQLGYQNPNYFIKVFKKYYSLTPQEFRQKLEAVEEQ</sequence>
<feature type="domain" description="HTH araC/xylS-type" evidence="9">
    <location>
        <begin position="450"/>
        <end position="548"/>
    </location>
</feature>
<dbReference type="PROSITE" id="PS50110">
    <property type="entry name" value="RESPONSE_REGULATORY"/>
    <property type="match status" value="1"/>
</dbReference>
<dbReference type="EMBL" id="VDCQ01000006">
    <property type="protein sequence ID" value="TNJ67114.1"/>
    <property type="molecule type" value="Genomic_DNA"/>
</dbReference>
<keyword evidence="12" id="KW-1185">Reference proteome</keyword>
<keyword evidence="6" id="KW-0238">DNA-binding</keyword>
<dbReference type="Gene3D" id="1.10.10.60">
    <property type="entry name" value="Homeodomain-like"/>
    <property type="match status" value="2"/>
</dbReference>
<evidence type="ECO:0000256" key="4">
    <source>
        <dbReference type="ARBA" id="ARBA00023012"/>
    </source>
</evidence>
<dbReference type="InterPro" id="IPR001789">
    <property type="entry name" value="Sig_transdc_resp-reg_receiver"/>
</dbReference>
<dbReference type="PRINTS" id="PR00032">
    <property type="entry name" value="HTHARAC"/>
</dbReference>
<evidence type="ECO:0000259" key="10">
    <source>
        <dbReference type="PROSITE" id="PS50110"/>
    </source>
</evidence>
<dbReference type="InterPro" id="IPR051552">
    <property type="entry name" value="HptR"/>
</dbReference>
<dbReference type="PANTHER" id="PTHR42713">
    <property type="entry name" value="HISTIDINE KINASE-RELATED"/>
    <property type="match status" value="1"/>
</dbReference>
<dbReference type="CDD" id="cd17536">
    <property type="entry name" value="REC_YesN-like"/>
    <property type="match status" value="1"/>
</dbReference>
<dbReference type="GO" id="GO:0003700">
    <property type="term" value="F:DNA-binding transcription factor activity"/>
    <property type="evidence" value="ECO:0007669"/>
    <property type="project" value="InterPro"/>
</dbReference>
<evidence type="ECO:0000256" key="3">
    <source>
        <dbReference type="ARBA" id="ARBA00022553"/>
    </source>
</evidence>
<comment type="caution">
    <text evidence="11">The sequence shown here is derived from an EMBL/GenBank/DDBJ whole genome shotgun (WGS) entry which is preliminary data.</text>
</comment>
<dbReference type="SMART" id="SM00448">
    <property type="entry name" value="REC"/>
    <property type="match status" value="1"/>
</dbReference>
<dbReference type="OrthoDB" id="9794370at2"/>
<keyword evidence="7" id="KW-0804">Transcription</keyword>
<keyword evidence="4" id="KW-0902">Two-component regulatory system</keyword>
<proteinExistence type="predicted"/>
<evidence type="ECO:0000256" key="1">
    <source>
        <dbReference type="ARBA" id="ARBA00004496"/>
    </source>
</evidence>
<organism evidence="11 12">
    <name type="scientific">Paenibacillus hemerocallicola</name>
    <dbReference type="NCBI Taxonomy" id="1172614"/>
    <lineage>
        <taxon>Bacteria</taxon>
        <taxon>Bacillati</taxon>
        <taxon>Bacillota</taxon>
        <taxon>Bacilli</taxon>
        <taxon>Bacillales</taxon>
        <taxon>Paenibacillaceae</taxon>
        <taxon>Paenibacillus</taxon>
    </lineage>
</organism>
<dbReference type="RefSeq" id="WP_139601249.1">
    <property type="nucleotide sequence ID" value="NZ_VDCQ01000006.1"/>
</dbReference>
<comment type="subcellular location">
    <subcellularLocation>
        <location evidence="1">Cytoplasm</location>
    </subcellularLocation>
</comment>
<evidence type="ECO:0000313" key="12">
    <source>
        <dbReference type="Proteomes" id="UP000307943"/>
    </source>
</evidence>
<feature type="modified residue" description="4-aspartylphosphate" evidence="8">
    <location>
        <position position="55"/>
    </location>
</feature>
<evidence type="ECO:0000256" key="5">
    <source>
        <dbReference type="ARBA" id="ARBA00023015"/>
    </source>
</evidence>
<evidence type="ECO:0000313" key="11">
    <source>
        <dbReference type="EMBL" id="TNJ67114.1"/>
    </source>
</evidence>
<gene>
    <name evidence="11" type="ORF">FE784_06085</name>
</gene>
<dbReference type="Proteomes" id="UP000307943">
    <property type="component" value="Unassembled WGS sequence"/>
</dbReference>